<proteinExistence type="predicted"/>
<feature type="compositionally biased region" description="Polar residues" evidence="1">
    <location>
        <begin position="691"/>
        <end position="705"/>
    </location>
</feature>
<dbReference type="InterPro" id="IPR014352">
    <property type="entry name" value="FERM/acyl-CoA-bd_prot_sf"/>
</dbReference>
<dbReference type="EMBL" id="JAKROA010000004">
    <property type="protein sequence ID" value="KAL5107256.1"/>
    <property type="molecule type" value="Genomic_DNA"/>
</dbReference>
<dbReference type="InterPro" id="IPR019747">
    <property type="entry name" value="FERM_CS"/>
</dbReference>
<dbReference type="PROSITE" id="PS50057">
    <property type="entry name" value="FERM_3"/>
    <property type="match status" value="1"/>
</dbReference>
<name>A0ABR4QCG3_9CEST</name>
<dbReference type="InterPro" id="IPR029071">
    <property type="entry name" value="Ubiquitin-like_domsf"/>
</dbReference>
<dbReference type="PANTHER" id="PTHR23280:SF21">
    <property type="entry name" value="PROTEIN 4.1 HOMOLOG"/>
    <property type="match status" value="1"/>
</dbReference>
<dbReference type="SMART" id="SM01196">
    <property type="entry name" value="FERM_C"/>
    <property type="match status" value="1"/>
</dbReference>
<feature type="region of interest" description="Disordered" evidence="1">
    <location>
        <begin position="682"/>
        <end position="734"/>
    </location>
</feature>
<dbReference type="SUPFAM" id="SSF47031">
    <property type="entry name" value="Second domain of FERM"/>
    <property type="match status" value="1"/>
</dbReference>
<dbReference type="CDD" id="cd01765">
    <property type="entry name" value="FERM_F0_F1"/>
    <property type="match status" value="1"/>
</dbReference>
<dbReference type="PROSITE" id="PS00661">
    <property type="entry name" value="FERM_2"/>
    <property type="match status" value="1"/>
</dbReference>
<dbReference type="Gene3D" id="1.20.80.10">
    <property type="match status" value="1"/>
</dbReference>
<dbReference type="InterPro" id="IPR019749">
    <property type="entry name" value="Band_41_domain"/>
</dbReference>
<dbReference type="Gene3D" id="2.30.29.30">
    <property type="entry name" value="Pleckstrin-homology domain (PH domain)/Phosphotyrosine-binding domain (PTB)"/>
    <property type="match status" value="1"/>
</dbReference>
<dbReference type="Pfam" id="PF09379">
    <property type="entry name" value="FERM_N"/>
    <property type="match status" value="1"/>
</dbReference>
<dbReference type="CDD" id="cd13184">
    <property type="entry name" value="FERM_C_4_1_family"/>
    <property type="match status" value="1"/>
</dbReference>
<accession>A0ABR4QCG3</accession>
<dbReference type="InterPro" id="IPR019748">
    <property type="entry name" value="FERM_central"/>
</dbReference>
<dbReference type="SMART" id="SM00295">
    <property type="entry name" value="B41"/>
    <property type="match status" value="1"/>
</dbReference>
<sequence>MFTPSLPGRENLPGSRSARAFEAVSSTLSDRTFGSSTQNMQQNFKNVEWNSSPYSTWNGRKNSSFQPHQTNYSSKVEEGGALLAYNGVCGERTPLPRARNPNALSSRSQSSSKPRFWTPQVEPSPEKKNDVPFVGKGLYDKFLASFRRKKAKEVAPAPQSVNKVEVGNSEKPPKSISEGVAARILLLDGEEVSMKLSKRAFGLELLQRICSGQDIIEPDYFGITYTNKRLGTWFWLDADKKIIKQVSDVADWQFYFQVKFYPPEPTMLQDETTRYQLVLQVRQDVYTGKLPCSWVTQALLGSFLVQSELGDYDPTVQGPGIDYLRQFEFVRNPTDQLLQKIMELHKTHRGMRPEQADIKYLETAKRLDLYGLDLHPARDMENVEIYIGAGYSGIVIYRDRVRIGRFAWPKVLRISYKKNYFYLKIRPDYTEPDEAVVGFLLLNPHLAKRLWKTAVEHHAFFRLKEPRAVKRGPIGFLGRSSRFQYSGRTFFQYRTAQVDRPKAVANGAFEDSPQPSHRRTASVPVALNRAGIRYNSVHSLNRTHPRDMTIGKARSSDYLGPTIQHPQQPIRTETSPILSAQHPPSSRPIASTRGTPPKPLSRKNQRPSAAPTYFDNDGSLFDAASSNGKGSMLGSAIRGADYEVPRQLSANEYSSYAGEREDSLMFSDGDFTDANDVGGVEGSSVVWSTSNSYNPQPTQESSGPQDTLFAPPSQIVSPSYSSRGHSQKPQYANLGYEYPHDTSPAPLRPNRRAGPYARQVTLCSNRASPLMTIGLQLLMRIFSNANWLSPRSLQFSSS</sequence>
<protein>
    <recommendedName>
        <fullName evidence="2">FERM domain-containing protein</fullName>
    </recommendedName>
</protein>
<dbReference type="Proteomes" id="UP001651158">
    <property type="component" value="Unassembled WGS sequence"/>
</dbReference>
<reference evidence="3 4" key="1">
    <citation type="journal article" date="2022" name="Front. Cell. Infect. Microbiol.">
        <title>The Genomes of Two Strains of Taenia crassiceps the Animal Model for the Study of Human Cysticercosis.</title>
        <authorList>
            <person name="Bobes R.J."/>
            <person name="Estrada K."/>
            <person name="Rios-Valencia D.G."/>
            <person name="Calderon-Gallegos A."/>
            <person name="de la Torre P."/>
            <person name="Carrero J.C."/>
            <person name="Sanchez-Flores A."/>
            <person name="Laclette J.P."/>
        </authorList>
    </citation>
    <scope>NUCLEOTIDE SEQUENCE [LARGE SCALE GENOMIC DNA]</scope>
    <source>
        <strain evidence="3">WFUcys</strain>
    </source>
</reference>
<evidence type="ECO:0000259" key="2">
    <source>
        <dbReference type="PROSITE" id="PS50057"/>
    </source>
</evidence>
<dbReference type="PRINTS" id="PR00935">
    <property type="entry name" value="BAND41"/>
</dbReference>
<dbReference type="Pfam" id="PF00373">
    <property type="entry name" value="FERM_M"/>
    <property type="match status" value="1"/>
</dbReference>
<feature type="compositionally biased region" description="Polar residues" evidence="1">
    <location>
        <begin position="714"/>
        <end position="730"/>
    </location>
</feature>
<feature type="domain" description="FERM" evidence="2">
    <location>
        <begin position="180"/>
        <end position="465"/>
    </location>
</feature>
<dbReference type="InterPro" id="IPR000299">
    <property type="entry name" value="FERM_domain"/>
</dbReference>
<gene>
    <name evidence="3" type="ORF">TcWFU_000531</name>
</gene>
<dbReference type="Pfam" id="PF09380">
    <property type="entry name" value="FERM_C"/>
    <property type="match status" value="1"/>
</dbReference>
<evidence type="ECO:0000313" key="3">
    <source>
        <dbReference type="EMBL" id="KAL5107256.1"/>
    </source>
</evidence>
<comment type="caution">
    <text evidence="3">The sequence shown here is derived from an EMBL/GenBank/DDBJ whole genome shotgun (WGS) entry which is preliminary data.</text>
</comment>
<dbReference type="SUPFAM" id="SSF54236">
    <property type="entry name" value="Ubiquitin-like"/>
    <property type="match status" value="1"/>
</dbReference>
<dbReference type="Gene3D" id="3.10.20.90">
    <property type="entry name" value="Phosphatidylinositol 3-kinase Catalytic Subunit, Chain A, domain 1"/>
    <property type="match status" value="1"/>
</dbReference>
<feature type="region of interest" description="Disordered" evidence="1">
    <location>
        <begin position="93"/>
        <end position="129"/>
    </location>
</feature>
<dbReference type="PANTHER" id="PTHR23280">
    <property type="entry name" value="4.1 G PROTEIN"/>
    <property type="match status" value="1"/>
</dbReference>
<evidence type="ECO:0000256" key="1">
    <source>
        <dbReference type="SAM" id="MobiDB-lite"/>
    </source>
</evidence>
<dbReference type="CDD" id="cd14473">
    <property type="entry name" value="FERM_B-lobe"/>
    <property type="match status" value="1"/>
</dbReference>
<feature type="compositionally biased region" description="Polar residues" evidence="1">
    <location>
        <begin position="564"/>
        <end position="594"/>
    </location>
</feature>
<evidence type="ECO:0000313" key="4">
    <source>
        <dbReference type="Proteomes" id="UP001651158"/>
    </source>
</evidence>
<dbReference type="InterPro" id="IPR035963">
    <property type="entry name" value="FERM_2"/>
</dbReference>
<dbReference type="InterPro" id="IPR011993">
    <property type="entry name" value="PH-like_dom_sf"/>
</dbReference>
<feature type="region of interest" description="Disordered" evidence="1">
    <location>
        <begin position="546"/>
        <end position="615"/>
    </location>
</feature>
<dbReference type="InterPro" id="IPR018980">
    <property type="entry name" value="FERM_PH-like_C"/>
</dbReference>
<organism evidence="3 4">
    <name type="scientific">Taenia crassiceps</name>
    <dbReference type="NCBI Taxonomy" id="6207"/>
    <lineage>
        <taxon>Eukaryota</taxon>
        <taxon>Metazoa</taxon>
        <taxon>Spiralia</taxon>
        <taxon>Lophotrochozoa</taxon>
        <taxon>Platyhelminthes</taxon>
        <taxon>Cestoda</taxon>
        <taxon>Eucestoda</taxon>
        <taxon>Cyclophyllidea</taxon>
        <taxon>Taeniidae</taxon>
        <taxon>Taenia</taxon>
    </lineage>
</organism>
<keyword evidence="4" id="KW-1185">Reference proteome</keyword>
<dbReference type="PROSITE" id="PS00660">
    <property type="entry name" value="FERM_1"/>
    <property type="match status" value="1"/>
</dbReference>
<dbReference type="InterPro" id="IPR018979">
    <property type="entry name" value="FERM_N"/>
</dbReference>
<dbReference type="SUPFAM" id="SSF50729">
    <property type="entry name" value="PH domain-like"/>
    <property type="match status" value="1"/>
</dbReference>